<dbReference type="InterPro" id="IPR036537">
    <property type="entry name" value="Adaptor_Cbl_N_dom_sf"/>
</dbReference>
<dbReference type="Proteomes" id="UP000051952">
    <property type="component" value="Unassembled WGS sequence"/>
</dbReference>
<sequence>MGSGASQPTAEEVPPPVAAGPAAAGAEKKEESIVDKVKDKVGAAVTGEDEGVYNGFLVETNIKFDLSVPTNAVEGALCVVKVIVALIQAYVNRNKFLRAMEGRILAIDAAVKSLQKRAETVLEAALPALRNLVNLLVDYKQFVKYITKKPEGFFDKAVNFFRAKSDLENLADYDNLFTRSLSDLSVPLQADQIALMEEQRSTLQNLSADVARVLAKLDESRVLAISKRVLTHEESLSFWMDCFPDKFQAPVKEFVAALFLWMTESRGMQVTRRAVENIVTSVNLGDLNTADETGEEPMEDAPDEFIDAREANLLFVALPDNYQTMKVPDVIAYVVAFVKKRRAKELETLREARERAARKMESVAATAVQYSEAEKTFTSSLGNLFHARYVCEATSLSKSGQLEKRTDVQCIYITEQGTLQVLGYDPVSHMEANWIGRLYDDMSLELEIPKDVVRGAQNDPATAETMTARGEFRGNLFLAHCVTYTGLRATYIRLPTMVRWEGYWEMPNGQRGDMFLYIGEDKINRTAVCISDDDVGVAIWRGDMSETSLQLTKKYLNQHFVEYKGDFVKSGAGELRHVKGKWSIPGDWDGDFELWELHPEE</sequence>
<feature type="coiled-coil region" evidence="1">
    <location>
        <begin position="339"/>
        <end position="366"/>
    </location>
</feature>
<dbReference type="VEuPathDB" id="TriTrypDB:BSAL_89800"/>
<evidence type="ECO:0000256" key="2">
    <source>
        <dbReference type="SAM" id="MobiDB-lite"/>
    </source>
</evidence>
<keyword evidence="4" id="KW-1185">Reference proteome</keyword>
<organism evidence="3 4">
    <name type="scientific">Bodo saltans</name>
    <name type="common">Flagellated protozoan</name>
    <dbReference type="NCBI Taxonomy" id="75058"/>
    <lineage>
        <taxon>Eukaryota</taxon>
        <taxon>Discoba</taxon>
        <taxon>Euglenozoa</taxon>
        <taxon>Kinetoplastea</taxon>
        <taxon>Metakinetoplastina</taxon>
        <taxon>Eubodonida</taxon>
        <taxon>Bodonidae</taxon>
        <taxon>Bodo</taxon>
    </lineage>
</organism>
<dbReference type="GO" id="GO:0007166">
    <property type="term" value="P:cell surface receptor signaling pathway"/>
    <property type="evidence" value="ECO:0007669"/>
    <property type="project" value="InterPro"/>
</dbReference>
<dbReference type="Gene3D" id="1.20.930.20">
    <property type="entry name" value="Adaptor protein Cbl, N-terminal domain"/>
    <property type="match status" value="1"/>
</dbReference>
<keyword evidence="1" id="KW-0175">Coiled coil</keyword>
<dbReference type="AlphaFoldDB" id="A0A0S4J364"/>
<reference evidence="4" key="1">
    <citation type="submission" date="2015-09" db="EMBL/GenBank/DDBJ databases">
        <authorList>
            <consortium name="Pathogen Informatics"/>
        </authorList>
    </citation>
    <scope>NUCLEOTIDE SEQUENCE [LARGE SCALE GENOMIC DNA]</scope>
    <source>
        <strain evidence="4">Lake Konstanz</strain>
    </source>
</reference>
<dbReference type="EMBL" id="CYKH01001165">
    <property type="protein sequence ID" value="CUG85433.1"/>
    <property type="molecule type" value="Genomic_DNA"/>
</dbReference>
<evidence type="ECO:0000313" key="4">
    <source>
        <dbReference type="Proteomes" id="UP000051952"/>
    </source>
</evidence>
<gene>
    <name evidence="3" type="ORF">BSAL_89800</name>
</gene>
<evidence type="ECO:0000313" key="3">
    <source>
        <dbReference type="EMBL" id="CUG85433.1"/>
    </source>
</evidence>
<evidence type="ECO:0000256" key="1">
    <source>
        <dbReference type="SAM" id="Coils"/>
    </source>
</evidence>
<name>A0A0S4J364_BODSA</name>
<feature type="region of interest" description="Disordered" evidence="2">
    <location>
        <begin position="1"/>
        <end position="31"/>
    </location>
</feature>
<proteinExistence type="predicted"/>
<accession>A0A0S4J364</accession>
<protein>
    <submittedName>
        <fullName evidence="3">Uncharacterized protein</fullName>
    </submittedName>
</protein>